<dbReference type="EMBL" id="CP046916">
    <property type="protein sequence ID" value="QGZ66033.1"/>
    <property type="molecule type" value="Genomic_DNA"/>
</dbReference>
<dbReference type="GO" id="GO:0005694">
    <property type="term" value="C:chromosome"/>
    <property type="evidence" value="ECO:0007669"/>
    <property type="project" value="UniProtKB-SubCell"/>
</dbReference>
<dbReference type="SUPFAM" id="SSF82199">
    <property type="entry name" value="SET domain"/>
    <property type="match status" value="1"/>
</dbReference>
<gene>
    <name evidence="8" type="ORF">FAZ98_29905</name>
</gene>
<keyword evidence="5" id="KW-0949">S-adenosyl-L-methionine</keyword>
<dbReference type="PANTHER" id="PTHR22884">
    <property type="entry name" value="SET DOMAIN PROTEINS"/>
    <property type="match status" value="1"/>
</dbReference>
<dbReference type="KEGG" id="pacs:FAZ98_29905"/>
<dbReference type="Pfam" id="PF11811">
    <property type="entry name" value="DUF3331"/>
    <property type="match status" value="1"/>
</dbReference>
<evidence type="ECO:0000256" key="1">
    <source>
        <dbReference type="ARBA" id="ARBA00004286"/>
    </source>
</evidence>
<evidence type="ECO:0000256" key="4">
    <source>
        <dbReference type="ARBA" id="ARBA00022679"/>
    </source>
</evidence>
<dbReference type="InterPro" id="IPR050777">
    <property type="entry name" value="SET2_Histone-Lys_MeTrsfase"/>
</dbReference>
<dbReference type="Gene3D" id="2.170.270.10">
    <property type="entry name" value="SET domain"/>
    <property type="match status" value="1"/>
</dbReference>
<keyword evidence="3" id="KW-0489">Methyltransferase</keyword>
<feature type="domain" description="SET" evidence="7">
    <location>
        <begin position="55"/>
        <end position="160"/>
    </location>
</feature>
<dbReference type="SMART" id="SM00317">
    <property type="entry name" value="SET"/>
    <property type="match status" value="1"/>
</dbReference>
<dbReference type="Pfam" id="PF00856">
    <property type="entry name" value="SET"/>
    <property type="match status" value="1"/>
</dbReference>
<feature type="compositionally biased region" description="Basic and acidic residues" evidence="6">
    <location>
        <begin position="45"/>
        <end position="55"/>
    </location>
</feature>
<name>A0A7Z2GQG6_9BURK</name>
<evidence type="ECO:0000313" key="8">
    <source>
        <dbReference type="EMBL" id="QGZ66033.1"/>
    </source>
</evidence>
<reference evidence="8 9" key="1">
    <citation type="submission" date="2019-12" db="EMBL/GenBank/DDBJ databases">
        <title>Paraburkholderia acidiphila 7Q-K02 sp. nov and Paraburkholderia acidisoli DHF22 sp. nov., two strains isolated from forest soil.</title>
        <authorList>
            <person name="Gao Z."/>
            <person name="Qiu L."/>
        </authorList>
    </citation>
    <scope>NUCLEOTIDE SEQUENCE [LARGE SCALE GENOMIC DNA]</scope>
    <source>
        <strain evidence="8 9">DHF22</strain>
    </source>
</reference>
<dbReference type="InterPro" id="IPR001214">
    <property type="entry name" value="SET_dom"/>
</dbReference>
<organism evidence="8 9">
    <name type="scientific">Paraburkholderia acidisoli</name>
    <dbReference type="NCBI Taxonomy" id="2571748"/>
    <lineage>
        <taxon>Bacteria</taxon>
        <taxon>Pseudomonadati</taxon>
        <taxon>Pseudomonadota</taxon>
        <taxon>Betaproteobacteria</taxon>
        <taxon>Burkholderiales</taxon>
        <taxon>Burkholderiaceae</taxon>
        <taxon>Paraburkholderia</taxon>
    </lineage>
</organism>
<dbReference type="GO" id="GO:0032259">
    <property type="term" value="P:methylation"/>
    <property type="evidence" value="ECO:0007669"/>
    <property type="project" value="UniProtKB-KW"/>
</dbReference>
<dbReference type="PROSITE" id="PS50280">
    <property type="entry name" value="SET"/>
    <property type="match status" value="1"/>
</dbReference>
<keyword evidence="2" id="KW-0158">Chromosome</keyword>
<evidence type="ECO:0000256" key="5">
    <source>
        <dbReference type="ARBA" id="ARBA00022691"/>
    </source>
</evidence>
<sequence length="299" mass="32990">MLIDRRVAARRVVRRALQRGAVSPRWRAAAPAGRKPPMYATEPGKPGKPDSARTPRVIVREARRGRGVFARRDLRAGEILLEYKGECLDETTALDRLGARPFLLGLGDGRIVDGDRWGNTARWIKHACEPNSAIVERKGRLFVRALRPIRMGREITLDHALSVNAPITETLRMRFACDCGSRFCRGTRLLVQHPDRAAAEPRSRALPAQPASPATIRVLERLPRNRIVVSWREPGRACYSEQLWLPAIAAVAGVCALTLASFEAGASVFLPSCEPRPLNVDERILADAIRALDIGPAAV</sequence>
<comment type="subcellular location">
    <subcellularLocation>
        <location evidence="1">Chromosome</location>
    </subcellularLocation>
</comment>
<evidence type="ECO:0000313" key="9">
    <source>
        <dbReference type="Proteomes" id="UP000433577"/>
    </source>
</evidence>
<dbReference type="InterPro" id="IPR046341">
    <property type="entry name" value="SET_dom_sf"/>
</dbReference>
<protein>
    <submittedName>
        <fullName evidence="8">DUF3331 domain-containing protein</fullName>
    </submittedName>
</protein>
<accession>A0A7Z2GQG6</accession>
<keyword evidence="9" id="KW-1185">Reference proteome</keyword>
<dbReference type="AlphaFoldDB" id="A0A7Z2GQG6"/>
<evidence type="ECO:0000256" key="6">
    <source>
        <dbReference type="SAM" id="MobiDB-lite"/>
    </source>
</evidence>
<dbReference type="GO" id="GO:0008168">
    <property type="term" value="F:methyltransferase activity"/>
    <property type="evidence" value="ECO:0007669"/>
    <property type="project" value="UniProtKB-KW"/>
</dbReference>
<evidence type="ECO:0000256" key="2">
    <source>
        <dbReference type="ARBA" id="ARBA00022454"/>
    </source>
</evidence>
<evidence type="ECO:0000256" key="3">
    <source>
        <dbReference type="ARBA" id="ARBA00022603"/>
    </source>
</evidence>
<feature type="region of interest" description="Disordered" evidence="6">
    <location>
        <begin position="24"/>
        <end position="55"/>
    </location>
</feature>
<evidence type="ECO:0000259" key="7">
    <source>
        <dbReference type="PROSITE" id="PS50280"/>
    </source>
</evidence>
<dbReference type="Proteomes" id="UP000433577">
    <property type="component" value="Chromosome 4"/>
</dbReference>
<dbReference type="InterPro" id="IPR021769">
    <property type="entry name" value="DUF3331"/>
</dbReference>
<keyword evidence="4" id="KW-0808">Transferase</keyword>
<proteinExistence type="predicted"/>